<feature type="compositionally biased region" description="Polar residues" evidence="10">
    <location>
        <begin position="434"/>
        <end position="443"/>
    </location>
</feature>
<dbReference type="SMART" id="SM00249">
    <property type="entry name" value="PHD"/>
    <property type="match status" value="1"/>
</dbReference>
<dbReference type="InterPro" id="IPR013830">
    <property type="entry name" value="SGNH_hydro"/>
</dbReference>
<keyword evidence="13" id="KW-1185">Reference proteome</keyword>
<dbReference type="Pfam" id="PF00628">
    <property type="entry name" value="PHD"/>
    <property type="match status" value="1"/>
</dbReference>
<sequence length="858" mass="96394">METDARAPGELYRLLGTTTDATEEEIVHAYKEKVKIYEKTTNTAKDKRLLNTARQQFGEVSKAFYTLSDKHRRELYDQTHQITEPATRDRKTKPNDEYFVQFNKESVTVHLPVGSSKQWVDAIETHYGTTTIDKGRNGHQLTVPFLESDSNEAVGSVTLHVYQTCKILVQGSAYFLWTKYTFEHLKPLIQSLTVAGSDVRCEDTVCSECNRPGPEDEGVIQCNACHKWYHYGCTGLHESSLGELIQNEDSEYVCNVCVTDKSKPPGPTDVSLVTNHETCVETVPTVCEETVPKVPVDDGNNNRTTTLPQNTETRNDDKITSLQNSVDKLEAILSTRITKENNAVAMLSARITNIEDTLLSKTKVALHDKTAKESDVEVLRRRVRSLETENKNLRQRIAALEEKSVKSAVSIATQSDTTAAPQAPNEDEPGNETVVPNIQTNNRFLPLTEETIPQEEQTTNSSERTTSPHNVNRPQRGAPPNRRHQASENQSQTDIVIVGDSNTRGIIPTMLYPGKKVAKYSAMTIPQASALIKNTADLDPKCIVFHVGTNDIRQEKAAHGVTENLRELVTTTHTKYPNAAIVMSTVPPRNDNHLMEVTRDVNSFIQILGQETPFITIANNDNLGDGKLIKQSLYRPDGYHLNTGGLKVLAANWKTAIHPSVGLGIYDRRRRNNVTPVQPRNGRVHRTSRDQPRDGRNSGTPNTRTVSPTSSSQTSRDNGRNTDDVQTPRSDEGYRATNRLPPDPRNRGPALFAQGPEAAWPTPREAADRRHPARRPHPPMGPAHEAVWPTPREAADMRHPVSRQHPPRGPAIPLRPFSPYVPDYEHFYSNWYPETWGVPRPWFSPEFPQRYQDWHARY</sequence>
<dbReference type="Gene3D" id="3.40.50.1110">
    <property type="entry name" value="SGNH hydrolase"/>
    <property type="match status" value="1"/>
</dbReference>
<keyword evidence="4" id="KW-0862">Zinc</keyword>
<dbReference type="SUPFAM" id="SSF57903">
    <property type="entry name" value="FYVE/PHD zinc finger"/>
    <property type="match status" value="1"/>
</dbReference>
<dbReference type="InterPro" id="IPR011011">
    <property type="entry name" value="Znf_FYVE_PHD"/>
</dbReference>
<comment type="catalytic activity">
    <reaction evidence="5">
        <text>1-O-hexadecyl-2-acetyl-sn-glycero-3-phosphocholine + H2O = 1-O-hexadecyl-sn-glycero-3-phosphocholine + acetate + H(+)</text>
        <dbReference type="Rhea" id="RHEA:40479"/>
        <dbReference type="ChEBI" id="CHEBI:15377"/>
        <dbReference type="ChEBI" id="CHEBI:15378"/>
        <dbReference type="ChEBI" id="CHEBI:30089"/>
        <dbReference type="ChEBI" id="CHEBI:44811"/>
        <dbReference type="ChEBI" id="CHEBI:64496"/>
    </reaction>
    <physiologicalReaction direction="left-to-right" evidence="5">
        <dbReference type="Rhea" id="RHEA:40480"/>
    </physiologicalReaction>
</comment>
<dbReference type="AlphaFoldDB" id="A0A6P5AHG3"/>
<dbReference type="Gene3D" id="1.10.287.110">
    <property type="entry name" value="DnaJ domain"/>
    <property type="match status" value="1"/>
</dbReference>
<keyword evidence="3 8" id="KW-0863">Zinc-finger</keyword>
<evidence type="ECO:0000256" key="10">
    <source>
        <dbReference type="SAM" id="MobiDB-lite"/>
    </source>
</evidence>
<feature type="compositionally biased region" description="Polar residues" evidence="10">
    <location>
        <begin position="460"/>
        <end position="473"/>
    </location>
</feature>
<evidence type="ECO:0000256" key="2">
    <source>
        <dbReference type="ARBA" id="ARBA00022723"/>
    </source>
</evidence>
<dbReference type="PROSITE" id="PS01359">
    <property type="entry name" value="ZF_PHD_1"/>
    <property type="match status" value="1"/>
</dbReference>
<dbReference type="SUPFAM" id="SSF46565">
    <property type="entry name" value="Chaperone J-domain"/>
    <property type="match status" value="1"/>
</dbReference>
<reference evidence="14" key="1">
    <citation type="submission" date="2025-08" db="UniProtKB">
        <authorList>
            <consortium name="RefSeq"/>
        </authorList>
    </citation>
    <scope>IDENTIFICATION</scope>
    <source>
        <tissue evidence="14">Gonad</tissue>
    </source>
</reference>
<protein>
    <recommendedName>
        <fullName evidence="1">1-alkyl-2-acetylglycerophosphocholine esterase</fullName>
        <ecNumber evidence="1">3.1.1.47</ecNumber>
    </recommendedName>
</protein>
<feature type="compositionally biased region" description="Polar residues" evidence="10">
    <location>
        <begin position="411"/>
        <end position="420"/>
    </location>
</feature>
<name>A0A6P5AHG3_BRABE</name>
<dbReference type="KEGG" id="bbel:109483962"/>
<dbReference type="InterPro" id="IPR019786">
    <property type="entry name" value="Zinc_finger_PHD-type_CS"/>
</dbReference>
<dbReference type="GeneID" id="109483962"/>
<organism evidence="13 14">
    <name type="scientific">Branchiostoma belcheri</name>
    <name type="common">Amphioxus</name>
    <dbReference type="NCBI Taxonomy" id="7741"/>
    <lineage>
        <taxon>Eukaryota</taxon>
        <taxon>Metazoa</taxon>
        <taxon>Chordata</taxon>
        <taxon>Cephalochordata</taxon>
        <taxon>Leptocardii</taxon>
        <taxon>Amphioxiformes</taxon>
        <taxon>Branchiostomatidae</taxon>
        <taxon>Branchiostoma</taxon>
    </lineage>
</organism>
<dbReference type="Pfam" id="PF00226">
    <property type="entry name" value="DnaJ"/>
    <property type="match status" value="1"/>
</dbReference>
<dbReference type="RefSeq" id="XP_019642672.1">
    <property type="nucleotide sequence ID" value="XM_019787113.1"/>
</dbReference>
<feature type="domain" description="PHD-type" evidence="11">
    <location>
        <begin position="203"/>
        <end position="260"/>
    </location>
</feature>
<keyword evidence="2" id="KW-0479">Metal-binding</keyword>
<dbReference type="InterPro" id="IPR013083">
    <property type="entry name" value="Znf_RING/FYVE/PHD"/>
</dbReference>
<dbReference type="CDD" id="cd06257">
    <property type="entry name" value="DnaJ"/>
    <property type="match status" value="1"/>
</dbReference>
<comment type="catalytic activity">
    <reaction evidence="7">
        <text>a 1-O-alkyl-2-acetyl-sn-glycero-3-phosphocholine + H2O = a 1-O-alkyl-sn-glycero-3-phosphocholine + acetate + H(+)</text>
        <dbReference type="Rhea" id="RHEA:17777"/>
        <dbReference type="ChEBI" id="CHEBI:15377"/>
        <dbReference type="ChEBI" id="CHEBI:15378"/>
        <dbReference type="ChEBI" id="CHEBI:30089"/>
        <dbReference type="ChEBI" id="CHEBI:30909"/>
        <dbReference type="ChEBI" id="CHEBI:36707"/>
        <dbReference type="EC" id="3.1.1.47"/>
    </reaction>
    <physiologicalReaction direction="left-to-right" evidence="7">
        <dbReference type="Rhea" id="RHEA:17778"/>
    </physiologicalReaction>
</comment>
<dbReference type="GO" id="GO:0008270">
    <property type="term" value="F:zinc ion binding"/>
    <property type="evidence" value="ECO:0007669"/>
    <property type="project" value="UniProtKB-KW"/>
</dbReference>
<dbReference type="PROSITE" id="PS50076">
    <property type="entry name" value="DNAJ_2"/>
    <property type="match status" value="1"/>
</dbReference>
<feature type="compositionally biased region" description="Basic and acidic residues" evidence="10">
    <location>
        <begin position="687"/>
        <end position="696"/>
    </location>
</feature>
<feature type="region of interest" description="Disordered" evidence="10">
    <location>
        <begin position="669"/>
        <end position="784"/>
    </location>
</feature>
<evidence type="ECO:0000259" key="11">
    <source>
        <dbReference type="PROSITE" id="PS50016"/>
    </source>
</evidence>
<evidence type="ECO:0000259" key="12">
    <source>
        <dbReference type="PROSITE" id="PS50076"/>
    </source>
</evidence>
<dbReference type="PRINTS" id="PR00625">
    <property type="entry name" value="JDOMAIN"/>
</dbReference>
<feature type="compositionally biased region" description="Low complexity" evidence="10">
    <location>
        <begin position="445"/>
        <end position="459"/>
    </location>
</feature>
<proteinExistence type="predicted"/>
<evidence type="ECO:0000256" key="5">
    <source>
        <dbReference type="ARBA" id="ARBA00023721"/>
    </source>
</evidence>
<evidence type="ECO:0000256" key="1">
    <source>
        <dbReference type="ARBA" id="ARBA00013201"/>
    </source>
</evidence>
<evidence type="ECO:0000313" key="13">
    <source>
        <dbReference type="Proteomes" id="UP000515135"/>
    </source>
</evidence>
<dbReference type="OrthoDB" id="10002605at2759"/>
<accession>A0A6P5AHG3</accession>
<feature type="coiled-coil region" evidence="9">
    <location>
        <begin position="369"/>
        <end position="403"/>
    </location>
</feature>
<gene>
    <name evidence="14" type="primary">LOC109483962</name>
</gene>
<dbReference type="InterPro" id="IPR001623">
    <property type="entry name" value="DnaJ_domain"/>
</dbReference>
<dbReference type="CDD" id="cd15489">
    <property type="entry name" value="PHD_SF"/>
    <property type="match status" value="1"/>
</dbReference>
<dbReference type="InterPro" id="IPR001965">
    <property type="entry name" value="Znf_PHD"/>
</dbReference>
<evidence type="ECO:0000256" key="6">
    <source>
        <dbReference type="ARBA" id="ARBA00035804"/>
    </source>
</evidence>
<evidence type="ECO:0000256" key="7">
    <source>
        <dbReference type="ARBA" id="ARBA00048078"/>
    </source>
</evidence>
<feature type="compositionally biased region" description="Polar residues" evidence="10">
    <location>
        <begin position="697"/>
        <end position="716"/>
    </location>
</feature>
<dbReference type="PROSITE" id="PS50016">
    <property type="entry name" value="ZF_PHD_2"/>
    <property type="match status" value="1"/>
</dbReference>
<dbReference type="SUPFAM" id="SSF52266">
    <property type="entry name" value="SGNH hydrolase"/>
    <property type="match status" value="1"/>
</dbReference>
<evidence type="ECO:0000256" key="8">
    <source>
        <dbReference type="PROSITE-ProRule" id="PRU00146"/>
    </source>
</evidence>
<feature type="compositionally biased region" description="Polar residues" evidence="10">
    <location>
        <begin position="299"/>
        <end position="312"/>
    </location>
</feature>
<evidence type="ECO:0000313" key="14">
    <source>
        <dbReference type="RefSeq" id="XP_019642672.1"/>
    </source>
</evidence>
<comment type="catalytic activity">
    <reaction evidence="6">
        <text>1-O-hexadecyl-2-acetyl-sn-glycero-3-phosphate + H2O = 1-O-hexadecyl-sn-glycero-3-phosphate + acetate + H(+)</text>
        <dbReference type="Rhea" id="RHEA:41704"/>
        <dbReference type="ChEBI" id="CHEBI:15377"/>
        <dbReference type="ChEBI" id="CHEBI:15378"/>
        <dbReference type="ChEBI" id="CHEBI:30089"/>
        <dbReference type="ChEBI" id="CHEBI:77580"/>
        <dbReference type="ChEBI" id="CHEBI:78385"/>
    </reaction>
    <physiologicalReaction direction="left-to-right" evidence="6">
        <dbReference type="Rhea" id="RHEA:41705"/>
    </physiologicalReaction>
</comment>
<dbReference type="InterPro" id="IPR036869">
    <property type="entry name" value="J_dom_sf"/>
</dbReference>
<evidence type="ECO:0000256" key="9">
    <source>
        <dbReference type="SAM" id="Coils"/>
    </source>
</evidence>
<feature type="domain" description="J" evidence="12">
    <location>
        <begin position="10"/>
        <end position="80"/>
    </location>
</feature>
<keyword evidence="9" id="KW-0175">Coiled coil</keyword>
<dbReference type="InterPro" id="IPR019787">
    <property type="entry name" value="Znf_PHD-finger"/>
</dbReference>
<feature type="region of interest" description="Disordered" evidence="10">
    <location>
        <begin position="411"/>
        <end position="494"/>
    </location>
</feature>
<dbReference type="EC" id="3.1.1.47" evidence="1"/>
<dbReference type="Gene3D" id="3.30.40.10">
    <property type="entry name" value="Zinc/RING finger domain, C3HC4 (zinc finger)"/>
    <property type="match status" value="1"/>
</dbReference>
<feature type="region of interest" description="Disordered" evidence="10">
    <location>
        <begin position="292"/>
        <end position="315"/>
    </location>
</feature>
<dbReference type="InterPro" id="IPR036514">
    <property type="entry name" value="SGNH_hydro_sf"/>
</dbReference>
<evidence type="ECO:0000256" key="3">
    <source>
        <dbReference type="ARBA" id="ARBA00022771"/>
    </source>
</evidence>
<dbReference type="Proteomes" id="UP000515135">
    <property type="component" value="Unplaced"/>
</dbReference>
<evidence type="ECO:0000256" key="4">
    <source>
        <dbReference type="ARBA" id="ARBA00022833"/>
    </source>
</evidence>
<dbReference type="GO" id="GO:0003847">
    <property type="term" value="F:1-alkyl-2-acetylglycerophosphocholine esterase activity"/>
    <property type="evidence" value="ECO:0007669"/>
    <property type="project" value="UniProtKB-EC"/>
</dbReference>
<dbReference type="Pfam" id="PF13472">
    <property type="entry name" value="Lipase_GDSL_2"/>
    <property type="match status" value="1"/>
</dbReference>